<protein>
    <submittedName>
        <fullName evidence="1">Uncharacterized protein</fullName>
    </submittedName>
</protein>
<evidence type="ECO:0000313" key="2">
    <source>
        <dbReference type="Proteomes" id="UP000193926"/>
    </source>
</evidence>
<dbReference type="OrthoDB" id="7820300at2"/>
<gene>
    <name evidence="1" type="ORF">MGEO_04020</name>
</gene>
<sequence>MPTRDLDRRIVFHDDIQVMEADFSGFDFDSSATVNRFYDRIEERIAETGEELWFFLVNLCDTRIDQSAWFAYSRRGRSLNLAHSMGSVRFDASEITRKQIERDANTEAFNPNLFTNRADALARIAEMPSKRRPRVQHDPNYSDADFRRRISFDPETQIMEADFSHFTFHHSADVNGFYDHIEERIKATDRKWFFLVNLNGCQIYPAAWVAYAHRGKKLNEAASLGSVRFAAGSETEQDIRMRAETQSFRPNIRNTRDEALELIREMRETIHA</sequence>
<dbReference type="RefSeq" id="WP_085635426.1">
    <property type="nucleotide sequence ID" value="NZ_JFKC01000002.1"/>
</dbReference>
<dbReference type="Proteomes" id="UP000193926">
    <property type="component" value="Unassembled WGS sequence"/>
</dbReference>
<comment type="caution">
    <text evidence="1">The sequence shown here is derived from an EMBL/GenBank/DDBJ whole genome shotgun (WGS) entry which is preliminary data.</text>
</comment>
<evidence type="ECO:0000313" key="1">
    <source>
        <dbReference type="EMBL" id="OSQ52549.1"/>
    </source>
</evidence>
<accession>A0A1X4NPF7</accession>
<dbReference type="EMBL" id="JFKC01000002">
    <property type="protein sequence ID" value="OSQ52549.1"/>
    <property type="molecule type" value="Genomic_DNA"/>
</dbReference>
<keyword evidence="2" id="KW-1185">Reference proteome</keyword>
<name>A0A1X4NPF7_9RHOB</name>
<organism evidence="1 2">
    <name type="scientific">Marivita geojedonensis</name>
    <dbReference type="NCBI Taxonomy" id="1123756"/>
    <lineage>
        <taxon>Bacteria</taxon>
        <taxon>Pseudomonadati</taxon>
        <taxon>Pseudomonadota</taxon>
        <taxon>Alphaproteobacteria</taxon>
        <taxon>Rhodobacterales</taxon>
        <taxon>Roseobacteraceae</taxon>
        <taxon>Marivita</taxon>
    </lineage>
</organism>
<proteinExistence type="predicted"/>
<reference evidence="1 2" key="1">
    <citation type="submission" date="2014-03" db="EMBL/GenBank/DDBJ databases">
        <title>The draft genome sequence of Marivita geojedonensis KCTC 23882.</title>
        <authorList>
            <person name="Lai Q."/>
            <person name="Shao Z."/>
        </authorList>
    </citation>
    <scope>NUCLEOTIDE SEQUENCE [LARGE SCALE GENOMIC DNA]</scope>
    <source>
        <strain evidence="1 2">DPG-138</strain>
    </source>
</reference>
<dbReference type="AlphaFoldDB" id="A0A1X4NPF7"/>